<gene>
    <name evidence="1" type="ORF">BGZ99_004896</name>
</gene>
<dbReference type="Proteomes" id="UP000738325">
    <property type="component" value="Unassembled WGS sequence"/>
</dbReference>
<evidence type="ECO:0000313" key="2">
    <source>
        <dbReference type="Proteomes" id="UP000738325"/>
    </source>
</evidence>
<evidence type="ECO:0000313" key="1">
    <source>
        <dbReference type="EMBL" id="KAG0319820.1"/>
    </source>
</evidence>
<keyword evidence="2" id="KW-1185">Reference proteome</keyword>
<comment type="caution">
    <text evidence="1">The sequence shown here is derived from an EMBL/GenBank/DDBJ whole genome shotgun (WGS) entry which is preliminary data.</text>
</comment>
<feature type="non-terminal residue" evidence="1">
    <location>
        <position position="1"/>
    </location>
</feature>
<dbReference type="EMBL" id="JAAAIP010000308">
    <property type="protein sequence ID" value="KAG0319820.1"/>
    <property type="molecule type" value="Genomic_DNA"/>
</dbReference>
<reference evidence="1" key="1">
    <citation type="journal article" date="2020" name="Fungal Divers.">
        <title>Resolving the Mortierellaceae phylogeny through synthesis of multi-gene phylogenetics and phylogenomics.</title>
        <authorList>
            <person name="Vandepol N."/>
            <person name="Liber J."/>
            <person name="Desiro A."/>
            <person name="Na H."/>
            <person name="Kennedy M."/>
            <person name="Barry K."/>
            <person name="Grigoriev I.V."/>
            <person name="Miller A.N."/>
            <person name="O'Donnell K."/>
            <person name="Stajich J.E."/>
            <person name="Bonito G."/>
        </authorList>
    </citation>
    <scope>NUCLEOTIDE SEQUENCE</scope>
    <source>
        <strain evidence="1">REB-010B</strain>
    </source>
</reference>
<accession>A0A9P6RKJ1</accession>
<sequence length="75" mass="8647">MNGTFAKWRKGYDAPLRKRNQFKKDLVEAVLDEVKRHNHVLLQERVEVALDSVAAAIKAAGNSNNRFLLQRKRDT</sequence>
<proteinExistence type="predicted"/>
<protein>
    <submittedName>
        <fullName evidence="1">Uncharacterized protein</fullName>
    </submittedName>
</protein>
<organism evidence="1 2">
    <name type="scientific">Dissophora globulifera</name>
    <dbReference type="NCBI Taxonomy" id="979702"/>
    <lineage>
        <taxon>Eukaryota</taxon>
        <taxon>Fungi</taxon>
        <taxon>Fungi incertae sedis</taxon>
        <taxon>Mucoromycota</taxon>
        <taxon>Mortierellomycotina</taxon>
        <taxon>Mortierellomycetes</taxon>
        <taxon>Mortierellales</taxon>
        <taxon>Mortierellaceae</taxon>
        <taxon>Dissophora</taxon>
    </lineage>
</organism>
<dbReference type="AlphaFoldDB" id="A0A9P6RKJ1"/>
<name>A0A9P6RKJ1_9FUNG</name>